<evidence type="ECO:0000313" key="4">
    <source>
        <dbReference type="Proteomes" id="UP000176603"/>
    </source>
</evidence>
<comment type="caution">
    <text evidence="3">The sequence shown here is derived from an EMBL/GenBank/DDBJ whole genome shotgun (WGS) entry which is preliminary data.</text>
</comment>
<organism evidence="3 4">
    <name type="scientific">Candidatus Uhrbacteria bacterium RIFCSPHIGHO2_12_FULL_60_25</name>
    <dbReference type="NCBI Taxonomy" id="1802399"/>
    <lineage>
        <taxon>Bacteria</taxon>
        <taxon>Candidatus Uhriibacteriota</taxon>
    </lineage>
</organism>
<dbReference type="Gene3D" id="3.40.1400.10">
    <property type="entry name" value="Sugar-phosphate isomerase, RpiB/LacA/LacB"/>
    <property type="match status" value="1"/>
</dbReference>
<dbReference type="GO" id="GO:0004751">
    <property type="term" value="F:ribose-5-phosphate isomerase activity"/>
    <property type="evidence" value="ECO:0007669"/>
    <property type="project" value="TreeGrafter"/>
</dbReference>
<sequence>MKTLYLGADHAGWKLKEKLKPHLTRLGHSVKDLTPMFMPGDDYPWIGTAVAKKAVKDHTRGILVCGSGVGVAIAANRVKGARAVEGHTTSQVKHAREHNDVNVLTLGGWTTSVAAAMKLIKTFLATKTFMAARHRRRVKQLG</sequence>
<feature type="active site" description="Proton acceptor" evidence="2">
    <location>
        <position position="65"/>
    </location>
</feature>
<gene>
    <name evidence="3" type="ORF">A3E39_02820</name>
</gene>
<dbReference type="STRING" id="1802399.A3E39_02820"/>
<dbReference type="GO" id="GO:0019316">
    <property type="term" value="P:D-allose catabolic process"/>
    <property type="evidence" value="ECO:0007669"/>
    <property type="project" value="TreeGrafter"/>
</dbReference>
<evidence type="ECO:0000256" key="2">
    <source>
        <dbReference type="PIRSR" id="PIRSR005384-1"/>
    </source>
</evidence>
<dbReference type="NCBIfam" id="TIGR00689">
    <property type="entry name" value="rpiB_lacA_lacB"/>
    <property type="match status" value="1"/>
</dbReference>
<dbReference type="InterPro" id="IPR036569">
    <property type="entry name" value="RpiB_LacA_LacB_sf"/>
</dbReference>
<dbReference type="SUPFAM" id="SSF89623">
    <property type="entry name" value="Ribose/Galactose isomerase RpiB/AlsB"/>
    <property type="match status" value="1"/>
</dbReference>
<dbReference type="PIRSF" id="PIRSF005384">
    <property type="entry name" value="RpiB_LacA_B"/>
    <property type="match status" value="1"/>
</dbReference>
<evidence type="ECO:0008006" key="5">
    <source>
        <dbReference type="Google" id="ProtNLM"/>
    </source>
</evidence>
<evidence type="ECO:0000313" key="3">
    <source>
        <dbReference type="EMBL" id="OGL78407.1"/>
    </source>
</evidence>
<dbReference type="Proteomes" id="UP000176603">
    <property type="component" value="Unassembled WGS sequence"/>
</dbReference>
<proteinExistence type="inferred from homology"/>
<comment type="similarity">
    <text evidence="1">Belongs to the LacAB/RpiB family.</text>
</comment>
<dbReference type="GO" id="GO:0009052">
    <property type="term" value="P:pentose-phosphate shunt, non-oxidative branch"/>
    <property type="evidence" value="ECO:0007669"/>
    <property type="project" value="TreeGrafter"/>
</dbReference>
<dbReference type="EMBL" id="MGEH01000032">
    <property type="protein sequence ID" value="OGL78407.1"/>
    <property type="molecule type" value="Genomic_DNA"/>
</dbReference>
<dbReference type="InterPro" id="IPR003500">
    <property type="entry name" value="RpiB_LacA_LacB"/>
</dbReference>
<dbReference type="PANTHER" id="PTHR30345">
    <property type="entry name" value="RIBOSE-5-PHOSPHATE ISOMERASE B"/>
    <property type="match status" value="1"/>
</dbReference>
<protein>
    <recommendedName>
        <fullName evidence="5">Ribose-5-phosphate isomerase</fullName>
    </recommendedName>
</protein>
<name>A0A1F7UL33_9BACT</name>
<accession>A0A1F7UL33</accession>
<dbReference type="AlphaFoldDB" id="A0A1F7UL33"/>
<feature type="active site" description="Proton donor" evidence="2">
    <location>
        <position position="98"/>
    </location>
</feature>
<dbReference type="PANTHER" id="PTHR30345:SF0">
    <property type="entry name" value="DNA DAMAGE-REPAIR_TOLERATION PROTEIN DRT102"/>
    <property type="match status" value="1"/>
</dbReference>
<dbReference type="NCBIfam" id="NF004051">
    <property type="entry name" value="PRK05571.1"/>
    <property type="match status" value="1"/>
</dbReference>
<dbReference type="Pfam" id="PF02502">
    <property type="entry name" value="LacAB_rpiB"/>
    <property type="match status" value="1"/>
</dbReference>
<evidence type="ECO:0000256" key="1">
    <source>
        <dbReference type="ARBA" id="ARBA00008754"/>
    </source>
</evidence>
<reference evidence="3 4" key="1">
    <citation type="journal article" date="2016" name="Nat. Commun.">
        <title>Thousands of microbial genomes shed light on interconnected biogeochemical processes in an aquifer system.</title>
        <authorList>
            <person name="Anantharaman K."/>
            <person name="Brown C.T."/>
            <person name="Hug L.A."/>
            <person name="Sharon I."/>
            <person name="Castelle C.J."/>
            <person name="Probst A.J."/>
            <person name="Thomas B.C."/>
            <person name="Singh A."/>
            <person name="Wilkins M.J."/>
            <person name="Karaoz U."/>
            <person name="Brodie E.L."/>
            <person name="Williams K.H."/>
            <person name="Hubbard S.S."/>
            <person name="Banfield J.F."/>
        </authorList>
    </citation>
    <scope>NUCLEOTIDE SEQUENCE [LARGE SCALE GENOMIC DNA]</scope>
</reference>